<dbReference type="SUPFAM" id="SSF81321">
    <property type="entry name" value="Family A G protein-coupled receptor-like"/>
    <property type="match status" value="1"/>
</dbReference>
<dbReference type="GO" id="GO:0005886">
    <property type="term" value="C:plasma membrane"/>
    <property type="evidence" value="ECO:0007669"/>
    <property type="project" value="TreeGrafter"/>
</dbReference>
<accession>A0A8J4WJK8</accession>
<organism evidence="7 8">
    <name type="scientific">Paragonimus heterotremus</name>
    <dbReference type="NCBI Taxonomy" id="100268"/>
    <lineage>
        <taxon>Eukaryota</taxon>
        <taxon>Metazoa</taxon>
        <taxon>Spiralia</taxon>
        <taxon>Lophotrochozoa</taxon>
        <taxon>Platyhelminthes</taxon>
        <taxon>Trematoda</taxon>
        <taxon>Digenea</taxon>
        <taxon>Plagiorchiida</taxon>
        <taxon>Troglotremata</taxon>
        <taxon>Troglotrematidae</taxon>
        <taxon>Paragonimus</taxon>
    </lineage>
</organism>
<dbReference type="InterPro" id="IPR019427">
    <property type="entry name" value="7TM_GPCR_serpentine_rcpt_Srw"/>
</dbReference>
<evidence type="ECO:0000256" key="2">
    <source>
        <dbReference type="ARBA" id="ARBA00022692"/>
    </source>
</evidence>
<dbReference type="PRINTS" id="PR00237">
    <property type="entry name" value="GPCRRHODOPSN"/>
</dbReference>
<dbReference type="Proteomes" id="UP000748531">
    <property type="component" value="Unassembled WGS sequence"/>
</dbReference>
<sequence>MHAPNATCDGMELSNVTGDFVSTPVSESSLEGFGVAFGSLHGTLSLFVCAFGVSTNIANIIVLTRPSMSTSATNHLLIWLALADLITMFIYIPSLYHFYIVRPNPIESTIFSPSKPWVIYQMAGASGMIVFHSAAVWITVILAIFRFIHVGFPTIGPRLATKRRALQSVLFTFICCIILVIPNILINRVDSCIGPGIGSNRTLFDSYYYYLNFEFAEGVPEQFRLPQMRIANFWLQATLFKIIPVCLLSILTVLLIYQLRLAMRRRQSLQRSSVKTQVRLLLKDKKSDERSQQGNENRTTLLLLVILAFFLLVEMPQGIMVLCIHLIPSFNKNVYHPLGDFIDFVTLVNESINFVIYATMSRQFRETFCDVFYLSKLKKFVVTKCSSSRRKRDGNGAANEQSNDPVRLKQLTNIMPENAETGTERTCQL</sequence>
<name>A0A8J4WJK8_9TREM</name>
<dbReference type="Pfam" id="PF10324">
    <property type="entry name" value="7TM_GPCR_Srw"/>
    <property type="match status" value="1"/>
</dbReference>
<feature type="transmembrane region" description="Helical" evidence="5">
    <location>
        <begin position="76"/>
        <end position="99"/>
    </location>
</feature>
<gene>
    <name evidence="7" type="ORF">PHET_03468</name>
</gene>
<dbReference type="AlphaFoldDB" id="A0A8J4WJK8"/>
<feature type="transmembrane region" description="Helical" evidence="5">
    <location>
        <begin position="233"/>
        <end position="257"/>
    </location>
</feature>
<dbReference type="InterPro" id="IPR000276">
    <property type="entry name" value="GPCR_Rhodpsn"/>
</dbReference>
<reference evidence="7" key="1">
    <citation type="submission" date="2019-05" db="EMBL/GenBank/DDBJ databases">
        <title>Annotation for the trematode Paragonimus heterotremus.</title>
        <authorList>
            <person name="Choi Y.-J."/>
        </authorList>
    </citation>
    <scope>NUCLEOTIDE SEQUENCE</scope>
    <source>
        <strain evidence="7">LC</strain>
    </source>
</reference>
<dbReference type="InterPro" id="IPR017452">
    <property type="entry name" value="GPCR_Rhodpsn_7TM"/>
</dbReference>
<dbReference type="PROSITE" id="PS50262">
    <property type="entry name" value="G_PROTEIN_RECEP_F1_2"/>
    <property type="match status" value="1"/>
</dbReference>
<dbReference type="OrthoDB" id="5864054at2759"/>
<dbReference type="InterPro" id="IPR053219">
    <property type="entry name" value="GPCR_Dmsr-1"/>
</dbReference>
<keyword evidence="3 5" id="KW-1133">Transmembrane helix</keyword>
<dbReference type="CDD" id="cd14978">
    <property type="entry name" value="7tmA_FMRFamide_R-like"/>
    <property type="match status" value="1"/>
</dbReference>
<keyword evidence="8" id="KW-1185">Reference proteome</keyword>
<comment type="caution">
    <text evidence="7">The sequence shown here is derived from an EMBL/GenBank/DDBJ whole genome shotgun (WGS) entry which is preliminary data.</text>
</comment>
<feature type="transmembrane region" description="Helical" evidence="5">
    <location>
        <begin position="165"/>
        <end position="186"/>
    </location>
</feature>
<evidence type="ECO:0000313" key="8">
    <source>
        <dbReference type="Proteomes" id="UP000748531"/>
    </source>
</evidence>
<protein>
    <submittedName>
        <fullName evidence="7">Sex peptide receptor</fullName>
    </submittedName>
</protein>
<feature type="domain" description="G-protein coupled receptors family 1 profile" evidence="6">
    <location>
        <begin position="55"/>
        <end position="357"/>
    </location>
</feature>
<comment type="subcellular location">
    <subcellularLocation>
        <location evidence="1">Membrane</location>
    </subcellularLocation>
</comment>
<keyword evidence="4 5" id="KW-0472">Membrane</keyword>
<evidence type="ECO:0000256" key="1">
    <source>
        <dbReference type="ARBA" id="ARBA00004370"/>
    </source>
</evidence>
<keyword evidence="2 5" id="KW-0812">Transmembrane</keyword>
<proteinExistence type="predicted"/>
<evidence type="ECO:0000259" key="6">
    <source>
        <dbReference type="PROSITE" id="PS50262"/>
    </source>
</evidence>
<evidence type="ECO:0000313" key="7">
    <source>
        <dbReference type="EMBL" id="KAF5402774.1"/>
    </source>
</evidence>
<keyword evidence="7" id="KW-0675">Receptor</keyword>
<dbReference type="PANTHER" id="PTHR46273:SF4">
    <property type="entry name" value="AT19640P"/>
    <property type="match status" value="1"/>
</dbReference>
<evidence type="ECO:0000256" key="5">
    <source>
        <dbReference type="SAM" id="Phobius"/>
    </source>
</evidence>
<feature type="transmembrane region" description="Helical" evidence="5">
    <location>
        <begin position="119"/>
        <end position="145"/>
    </location>
</feature>
<dbReference type="EMBL" id="LUCH01001608">
    <property type="protein sequence ID" value="KAF5402774.1"/>
    <property type="molecule type" value="Genomic_DNA"/>
</dbReference>
<feature type="transmembrane region" description="Helical" evidence="5">
    <location>
        <begin position="300"/>
        <end position="327"/>
    </location>
</feature>
<dbReference type="Gene3D" id="1.20.1070.10">
    <property type="entry name" value="Rhodopsin 7-helix transmembrane proteins"/>
    <property type="match status" value="1"/>
</dbReference>
<feature type="transmembrane region" description="Helical" evidence="5">
    <location>
        <begin position="44"/>
        <end position="64"/>
    </location>
</feature>
<evidence type="ECO:0000256" key="4">
    <source>
        <dbReference type="ARBA" id="ARBA00023136"/>
    </source>
</evidence>
<evidence type="ECO:0000256" key="3">
    <source>
        <dbReference type="ARBA" id="ARBA00022989"/>
    </source>
</evidence>
<dbReference type="GO" id="GO:0008528">
    <property type="term" value="F:G protein-coupled peptide receptor activity"/>
    <property type="evidence" value="ECO:0007669"/>
    <property type="project" value="InterPro"/>
</dbReference>
<dbReference type="PANTHER" id="PTHR46273">
    <property type="entry name" value="MYOSUPPRESSIN RECEPTOR 1, ISOFORM B-RELATED"/>
    <property type="match status" value="1"/>
</dbReference>